<protein>
    <submittedName>
        <fullName evidence="1">Uncharacterized protein</fullName>
    </submittedName>
</protein>
<comment type="caution">
    <text evidence="1">The sequence shown here is derived from an EMBL/GenBank/DDBJ whole genome shotgun (WGS) entry which is preliminary data.</text>
</comment>
<accession>A0ACC2HTP4</accession>
<dbReference type="EMBL" id="JAPHNI010001200">
    <property type="protein sequence ID" value="KAJ8106331.1"/>
    <property type="molecule type" value="Genomic_DNA"/>
</dbReference>
<proteinExistence type="predicted"/>
<evidence type="ECO:0000313" key="2">
    <source>
        <dbReference type="Proteomes" id="UP001153331"/>
    </source>
</evidence>
<organism evidence="1 2">
    <name type="scientific">Boeremia exigua</name>
    <dbReference type="NCBI Taxonomy" id="749465"/>
    <lineage>
        <taxon>Eukaryota</taxon>
        <taxon>Fungi</taxon>
        <taxon>Dikarya</taxon>
        <taxon>Ascomycota</taxon>
        <taxon>Pezizomycotina</taxon>
        <taxon>Dothideomycetes</taxon>
        <taxon>Pleosporomycetidae</taxon>
        <taxon>Pleosporales</taxon>
        <taxon>Pleosporineae</taxon>
        <taxon>Didymellaceae</taxon>
        <taxon>Boeremia</taxon>
    </lineage>
</organism>
<keyword evidence="2" id="KW-1185">Reference proteome</keyword>
<dbReference type="Proteomes" id="UP001153331">
    <property type="component" value="Unassembled WGS sequence"/>
</dbReference>
<sequence length="600" mass="68182">MASKYLGWVSSNIVVALVILLSQLPWKTPLTGNTLRLRLQASEGLWRKSVTQRQEKIARHPAGRDMLVFPAVNEQIGLYQYTFWDLVPPSYNCPWELERVGSLGDGGKWVCGVSKYAGRNRNSTVVYSFGIEQETSFEEAMIRQTNSQIFAFDIETFDITFSMPGNESRVAFTPIGLGAQDAPKAVPPVMTLKSLMARNNHSYMYHLLFFKSKRMEFEALDKALEDFGQQDVPIGQMMIEVHLLPRERMGPRLSWFERLENAGFRPVPAEPNLYALTVHNEQTLPRYSEVGLARFWSIRDEWALRPTNACLTQTPKQAAQRQGGPFFLLSEGQSFVFKRVSKPFLDLSSRLAADFSKSCRLRMHVDLNEDENILIYPYYQHTLLGLLQEGLNVSDAARQKILRRTGEAIQELHSKDWIRIDIKPDNVLVNWTHDEEGTKTITDVALGDFDPAYKCETGALLQSTHAAGNSMWRNIYSFGLVCIYALGAGEVLLLNDYSYLVEHGITPEQEVLTRHFAYFGSANGGLLKHVDSKIWTKALQAASQVAEETVQEQPEMKFDVWGHELGTEAQKMIAEMTKIDPRARSTIDQVMTHAWWQELV</sequence>
<evidence type="ECO:0000313" key="1">
    <source>
        <dbReference type="EMBL" id="KAJ8106331.1"/>
    </source>
</evidence>
<gene>
    <name evidence="1" type="ORF">OPT61_g9608</name>
</gene>
<name>A0ACC2HTP4_9PLEO</name>
<reference evidence="1" key="1">
    <citation type="submission" date="2022-11" db="EMBL/GenBank/DDBJ databases">
        <title>Genome Sequence of Boeremia exigua.</title>
        <authorList>
            <person name="Buettner E."/>
        </authorList>
    </citation>
    <scope>NUCLEOTIDE SEQUENCE</scope>
    <source>
        <strain evidence="1">CU02</strain>
    </source>
</reference>